<dbReference type="GO" id="GO:0006654">
    <property type="term" value="P:phosphatidic acid biosynthetic process"/>
    <property type="evidence" value="ECO:0007669"/>
    <property type="project" value="TreeGrafter"/>
</dbReference>
<dbReference type="EC" id="2.3.1.51" evidence="5"/>
<comment type="catalytic activity">
    <reaction evidence="24">
        <text>1-(9Z-octadecenoyl)-sn-glycero-3-phosphate + (9Z)-octadecenoyl-CoA = 1,2-di-(9Z-octadecenoyl)-sn-glycero-3-phosphate + CoA</text>
        <dbReference type="Rhea" id="RHEA:37131"/>
        <dbReference type="ChEBI" id="CHEBI:57287"/>
        <dbReference type="ChEBI" id="CHEBI:57387"/>
        <dbReference type="ChEBI" id="CHEBI:74544"/>
        <dbReference type="ChEBI" id="CHEBI:74546"/>
    </reaction>
    <physiologicalReaction direction="left-to-right" evidence="24">
        <dbReference type="Rhea" id="RHEA:37132"/>
    </physiologicalReaction>
</comment>
<dbReference type="FunFam" id="3.40.50.1820:FF:000019">
    <property type="entry name" value="1-acylglycerol-3-phosphate O-acyltransferase ABHD5"/>
    <property type="match status" value="1"/>
</dbReference>
<dbReference type="GO" id="GO:0005739">
    <property type="term" value="C:mitochondrion"/>
    <property type="evidence" value="ECO:0007669"/>
    <property type="project" value="TreeGrafter"/>
</dbReference>
<evidence type="ECO:0000256" key="6">
    <source>
        <dbReference type="ARBA" id="ARBA00022490"/>
    </source>
</evidence>
<evidence type="ECO:0000256" key="19">
    <source>
        <dbReference type="ARBA" id="ARBA00047525"/>
    </source>
</evidence>
<evidence type="ECO:0000256" key="24">
    <source>
        <dbReference type="ARBA" id="ARBA00049561"/>
    </source>
</evidence>
<evidence type="ECO:0000256" key="21">
    <source>
        <dbReference type="ARBA" id="ARBA00047849"/>
    </source>
</evidence>
<evidence type="ECO:0000256" key="4">
    <source>
        <dbReference type="ARBA" id="ARBA00004502"/>
    </source>
</evidence>
<dbReference type="GO" id="GO:0006631">
    <property type="term" value="P:fatty acid metabolic process"/>
    <property type="evidence" value="ECO:0007669"/>
    <property type="project" value="UniProtKB-KW"/>
</dbReference>
<comment type="catalytic activity">
    <reaction evidence="2">
        <text>1-(9Z-octadecenoyl)-sn-glycero-3-phosphate + hexadecanoyl-CoA = 1-(9Z)-octadecenoyl-2-hexadecanoyl-sn-glycero-3-phosphate + CoA</text>
        <dbReference type="Rhea" id="RHEA:37143"/>
        <dbReference type="ChEBI" id="CHEBI:57287"/>
        <dbReference type="ChEBI" id="CHEBI:57379"/>
        <dbReference type="ChEBI" id="CHEBI:74544"/>
        <dbReference type="ChEBI" id="CHEBI:74551"/>
    </reaction>
    <physiologicalReaction direction="left-to-right" evidence="2">
        <dbReference type="Rhea" id="RHEA:37144"/>
    </physiologicalReaction>
</comment>
<evidence type="ECO:0000256" key="14">
    <source>
        <dbReference type="ARBA" id="ARBA00036296"/>
    </source>
</evidence>
<organism evidence="26 27">
    <name type="scientific">Chironomus riparius</name>
    <dbReference type="NCBI Taxonomy" id="315576"/>
    <lineage>
        <taxon>Eukaryota</taxon>
        <taxon>Metazoa</taxon>
        <taxon>Ecdysozoa</taxon>
        <taxon>Arthropoda</taxon>
        <taxon>Hexapoda</taxon>
        <taxon>Insecta</taxon>
        <taxon>Pterygota</taxon>
        <taxon>Neoptera</taxon>
        <taxon>Endopterygota</taxon>
        <taxon>Diptera</taxon>
        <taxon>Nematocera</taxon>
        <taxon>Chironomoidea</taxon>
        <taxon>Chironomidae</taxon>
        <taxon>Chironominae</taxon>
        <taxon>Chironomus</taxon>
    </lineage>
</organism>
<comment type="catalytic activity">
    <reaction evidence="20">
        <text>1-octadecanoyl-sn-glycero-3-phosphate + (9Z)-octadecenoyl-CoA = 1-octadecanoyl-2-(9Z-octadecenoyl)-sn-glycero-3-phosphate + CoA</text>
        <dbReference type="Rhea" id="RHEA:37163"/>
        <dbReference type="ChEBI" id="CHEBI:57287"/>
        <dbReference type="ChEBI" id="CHEBI:57387"/>
        <dbReference type="ChEBI" id="CHEBI:74560"/>
        <dbReference type="ChEBI" id="CHEBI:74565"/>
    </reaction>
    <physiologicalReaction direction="left-to-right" evidence="20">
        <dbReference type="Rhea" id="RHEA:37164"/>
    </physiologicalReaction>
</comment>
<evidence type="ECO:0000256" key="13">
    <source>
        <dbReference type="ARBA" id="ARBA00023315"/>
    </source>
</evidence>
<evidence type="ECO:0000256" key="7">
    <source>
        <dbReference type="ARBA" id="ARBA00022516"/>
    </source>
</evidence>
<comment type="catalytic activity">
    <reaction evidence="14">
        <text>1-(9Z-octadecenoyl)-sn-glycero-3-phosphate + octadecanoyl-CoA = 1-(9Z-octadecenoyl)-2-octadecanoyl-sn-glycero-3-phosphate + CoA</text>
        <dbReference type="Rhea" id="RHEA:37147"/>
        <dbReference type="ChEBI" id="CHEBI:57287"/>
        <dbReference type="ChEBI" id="CHEBI:57394"/>
        <dbReference type="ChEBI" id="CHEBI:74544"/>
        <dbReference type="ChEBI" id="CHEBI:74552"/>
    </reaction>
    <physiologicalReaction direction="left-to-right" evidence="14">
        <dbReference type="Rhea" id="RHEA:37148"/>
    </physiologicalReaction>
</comment>
<keyword evidence="12" id="KW-0443">Lipid metabolism</keyword>
<dbReference type="Gene3D" id="3.40.50.1820">
    <property type="entry name" value="alpha/beta hydrolase"/>
    <property type="match status" value="1"/>
</dbReference>
<dbReference type="EMBL" id="OU895878">
    <property type="protein sequence ID" value="CAG9804311.1"/>
    <property type="molecule type" value="Genomic_DNA"/>
</dbReference>
<evidence type="ECO:0000313" key="26">
    <source>
        <dbReference type="EMBL" id="CAG9804311.1"/>
    </source>
</evidence>
<evidence type="ECO:0000256" key="17">
    <source>
        <dbReference type="ARBA" id="ARBA00042413"/>
    </source>
</evidence>
<evidence type="ECO:0000256" key="15">
    <source>
        <dbReference type="ARBA" id="ARBA00038097"/>
    </source>
</evidence>
<evidence type="ECO:0000256" key="1">
    <source>
        <dbReference type="ARBA" id="ARBA00000300"/>
    </source>
</evidence>
<keyword evidence="27" id="KW-1185">Reference proteome</keyword>
<evidence type="ECO:0000256" key="23">
    <source>
        <dbReference type="ARBA" id="ARBA00048770"/>
    </source>
</evidence>
<evidence type="ECO:0000256" key="16">
    <source>
        <dbReference type="ARBA" id="ARBA00040731"/>
    </source>
</evidence>
<feature type="domain" description="AB hydrolase-1" evidence="25">
    <location>
        <begin position="77"/>
        <end position="335"/>
    </location>
</feature>
<dbReference type="Pfam" id="PF00561">
    <property type="entry name" value="Abhydrolase_1"/>
    <property type="match status" value="1"/>
</dbReference>
<dbReference type="GO" id="GO:0052689">
    <property type="term" value="F:carboxylic ester hydrolase activity"/>
    <property type="evidence" value="ECO:0007669"/>
    <property type="project" value="TreeGrafter"/>
</dbReference>
<evidence type="ECO:0000256" key="22">
    <source>
        <dbReference type="ARBA" id="ARBA00048632"/>
    </source>
</evidence>
<evidence type="ECO:0000256" key="12">
    <source>
        <dbReference type="ARBA" id="ARBA00023098"/>
    </source>
</evidence>
<keyword evidence="8" id="KW-0551">Lipid droplet</keyword>
<keyword evidence="11" id="KW-0276">Fatty acid metabolism</keyword>
<dbReference type="Proteomes" id="UP001153620">
    <property type="component" value="Chromosome 2"/>
</dbReference>
<comment type="catalytic activity">
    <reaction evidence="1">
        <text>a 1-acyl-sn-glycero-3-phosphate + an acyl-CoA = a 1,2-diacyl-sn-glycero-3-phosphate + CoA</text>
        <dbReference type="Rhea" id="RHEA:19709"/>
        <dbReference type="ChEBI" id="CHEBI:57287"/>
        <dbReference type="ChEBI" id="CHEBI:57970"/>
        <dbReference type="ChEBI" id="CHEBI:58342"/>
        <dbReference type="ChEBI" id="CHEBI:58608"/>
        <dbReference type="EC" id="2.3.1.51"/>
    </reaction>
    <physiologicalReaction direction="left-to-right" evidence="1">
        <dbReference type="Rhea" id="RHEA:19710"/>
    </physiologicalReaction>
</comment>
<gene>
    <name evidence="26" type="ORF">CHIRRI_LOCUS7202</name>
</gene>
<dbReference type="PRINTS" id="PR00111">
    <property type="entry name" value="ABHYDROLASE"/>
</dbReference>
<evidence type="ECO:0000256" key="18">
    <source>
        <dbReference type="ARBA" id="ARBA00045357"/>
    </source>
</evidence>
<sequence length="368" mass="42071">MAEDQKIQTYSVTNSWWRSDLLRWSSYNCEMLRQAEKAIMKFIKRPYRGFFVDIGSVVGESDKIWTVALNESSDKTPLVMLHGLGAGTGLWVMNYDTISKNRPVYAIDLLGFARSSRPTFDKDPQIIEMQFVKSIEEWRKEVNIDKMILAGHSFGGFLASAYALKHPNRIHHLILADSWGYPPQPENVNQKYNIPFWVKGIAYLIQPLNPLWAVRAAGPFGHWVVEKTRPDIMKKFNSIVKDEKAISQYIYQCNAQSPSGESAFHSLMSGFGWAKNPMMNRIHEMDESIPITLIYGSKSWVDNASGDIIKKTRPNSYVKSYIINQAGHHVYADRPEEFNSIIVETCDLSDNDITTKDKESKNDDLSEE</sequence>
<reference evidence="26" key="1">
    <citation type="submission" date="2022-01" db="EMBL/GenBank/DDBJ databases">
        <authorList>
            <person name="King R."/>
        </authorList>
    </citation>
    <scope>NUCLEOTIDE SEQUENCE</scope>
</reference>
<evidence type="ECO:0000256" key="5">
    <source>
        <dbReference type="ARBA" id="ARBA00013211"/>
    </source>
</evidence>
<comment type="catalytic activity">
    <reaction evidence="23">
        <text>1-(9Z-octadecenoyl)-sn-glycero-3-phosphate + (5Z,8Z,11Z,14Z)-eicosatetraenoyl-CoA = 1-(9Z)-octadecenoyl-2-(5Z,8Z,11Z,14Z)-eicosatetraenoyl-sn-glycero-3-phosphate + CoA</text>
        <dbReference type="Rhea" id="RHEA:37443"/>
        <dbReference type="ChEBI" id="CHEBI:57287"/>
        <dbReference type="ChEBI" id="CHEBI:57368"/>
        <dbReference type="ChEBI" id="CHEBI:74544"/>
        <dbReference type="ChEBI" id="CHEBI:74928"/>
    </reaction>
    <physiologicalReaction direction="left-to-right" evidence="23">
        <dbReference type="Rhea" id="RHEA:37444"/>
    </physiologicalReaction>
</comment>
<dbReference type="GO" id="GO:0030154">
    <property type="term" value="P:cell differentiation"/>
    <property type="evidence" value="ECO:0007669"/>
    <property type="project" value="UniProtKB-KW"/>
</dbReference>
<keyword evidence="10" id="KW-0221">Differentiation</keyword>
<keyword evidence="13" id="KW-0012">Acyltransferase</keyword>
<evidence type="ECO:0000256" key="11">
    <source>
        <dbReference type="ARBA" id="ARBA00022832"/>
    </source>
</evidence>
<dbReference type="GO" id="GO:0005811">
    <property type="term" value="C:lipid droplet"/>
    <property type="evidence" value="ECO:0007669"/>
    <property type="project" value="UniProtKB-SubCell"/>
</dbReference>
<evidence type="ECO:0000256" key="20">
    <source>
        <dbReference type="ARBA" id="ARBA00047543"/>
    </source>
</evidence>
<reference evidence="26" key="2">
    <citation type="submission" date="2022-10" db="EMBL/GenBank/DDBJ databases">
        <authorList>
            <consortium name="ENA_rothamsted_submissions"/>
            <consortium name="culmorum"/>
            <person name="King R."/>
        </authorList>
    </citation>
    <scope>NUCLEOTIDE SEQUENCE</scope>
</reference>
<proteinExistence type="inferred from homology"/>
<comment type="function">
    <text evidence="18">Coenzyme A-dependent lysophosphatidic acid acyltransferase that catalyzes the transfer of an acyl group on a lysophosphatidic acid. Functions preferentially with 1-oleoyl-lysophosphatidic acid followed by 1-palmitoyl-lysophosphatidic acid, 1-stearoyl-lysophosphatidic acid and 1-arachidonoyl-lysophosphatidic acid as lipid acceptor. Functions preferentially with arachidonoyl-CoA followed by oleoyl-CoA as acyl group donors. Functions in phosphatidic acid biosynthesis. May regulate the cellular storage of triacylglycerol through activation of the phospholipase PNPLA2. Involved in keratinocyte differentiation. Regulates lipid droplet fusion.</text>
</comment>
<keyword evidence="7" id="KW-0444">Lipid biosynthesis</keyword>
<dbReference type="SUPFAM" id="SSF53474">
    <property type="entry name" value="alpha/beta-Hydrolases"/>
    <property type="match status" value="1"/>
</dbReference>
<evidence type="ECO:0000256" key="2">
    <source>
        <dbReference type="ARBA" id="ARBA00000816"/>
    </source>
</evidence>
<evidence type="ECO:0000313" key="27">
    <source>
        <dbReference type="Proteomes" id="UP001153620"/>
    </source>
</evidence>
<comment type="catalytic activity">
    <reaction evidence="19">
        <text>1-hexadecanoyl-sn-glycero-3-phosphate + (9Z)-octadecenoyl-CoA = 1-hexadecanoyl-2-(9Z-octadecenoyl)-sn-glycero-3-phosphate + CoA</text>
        <dbReference type="Rhea" id="RHEA:33187"/>
        <dbReference type="ChEBI" id="CHEBI:57287"/>
        <dbReference type="ChEBI" id="CHEBI:57387"/>
        <dbReference type="ChEBI" id="CHEBI:57518"/>
        <dbReference type="ChEBI" id="CHEBI:64839"/>
    </reaction>
    <physiologicalReaction direction="left-to-right" evidence="19">
        <dbReference type="Rhea" id="RHEA:33188"/>
    </physiologicalReaction>
</comment>
<name>A0A9N9RSS5_9DIPT</name>
<dbReference type="InterPro" id="IPR029058">
    <property type="entry name" value="AB_hydrolase_fold"/>
</dbReference>
<keyword evidence="9" id="KW-0808">Transferase</keyword>
<dbReference type="PANTHER" id="PTHR42886">
    <property type="entry name" value="RE40534P-RELATED"/>
    <property type="match status" value="1"/>
</dbReference>
<evidence type="ECO:0000256" key="10">
    <source>
        <dbReference type="ARBA" id="ARBA00022782"/>
    </source>
</evidence>
<comment type="similarity">
    <text evidence="15">Belongs to the peptidase S33 family. ABHD4/ABHD5 subfamily.</text>
</comment>
<dbReference type="OrthoDB" id="7457040at2759"/>
<dbReference type="InterPro" id="IPR000073">
    <property type="entry name" value="AB_hydrolase_1"/>
</dbReference>
<evidence type="ECO:0000256" key="3">
    <source>
        <dbReference type="ARBA" id="ARBA00004496"/>
    </source>
</evidence>
<dbReference type="GO" id="GO:0003841">
    <property type="term" value="F:1-acylglycerol-3-phosphate O-acyltransferase activity"/>
    <property type="evidence" value="ECO:0007669"/>
    <property type="project" value="UniProtKB-EC"/>
</dbReference>
<evidence type="ECO:0000256" key="8">
    <source>
        <dbReference type="ARBA" id="ARBA00022677"/>
    </source>
</evidence>
<evidence type="ECO:0000256" key="9">
    <source>
        <dbReference type="ARBA" id="ARBA00022679"/>
    </source>
</evidence>
<protein>
    <recommendedName>
        <fullName evidence="16">1-acylglycerol-3-phosphate O-acyltransferase ABHD5</fullName>
        <ecNumber evidence="5">2.3.1.51</ecNumber>
    </recommendedName>
    <alternativeName>
        <fullName evidence="17">Abhydrolase domain-containing protein 5</fullName>
    </alternativeName>
</protein>
<comment type="subcellular location">
    <subcellularLocation>
        <location evidence="3">Cytoplasm</location>
    </subcellularLocation>
    <subcellularLocation>
        <location evidence="4">Lipid droplet</location>
    </subcellularLocation>
</comment>
<comment type="catalytic activity">
    <reaction evidence="21">
        <text>eicosanoyl-CoA + 1-(9Z-octadecenoyl)-sn-glycero-3-phosphate = 1-(9Z)-octadecenoyl-2-eicosanoyl-sn-glycero-3-phosphate + CoA</text>
        <dbReference type="Rhea" id="RHEA:37451"/>
        <dbReference type="ChEBI" id="CHEBI:57287"/>
        <dbReference type="ChEBI" id="CHEBI:57380"/>
        <dbReference type="ChEBI" id="CHEBI:74544"/>
        <dbReference type="ChEBI" id="CHEBI:74937"/>
    </reaction>
    <physiologicalReaction direction="left-to-right" evidence="21">
        <dbReference type="Rhea" id="RHEA:37452"/>
    </physiologicalReaction>
</comment>
<dbReference type="PANTHER" id="PTHR42886:SF29">
    <property type="entry name" value="PUMMELIG, ISOFORM A"/>
    <property type="match status" value="1"/>
</dbReference>
<evidence type="ECO:0000259" key="25">
    <source>
        <dbReference type="Pfam" id="PF00561"/>
    </source>
</evidence>
<dbReference type="GO" id="GO:0055088">
    <property type="term" value="P:lipid homeostasis"/>
    <property type="evidence" value="ECO:0007669"/>
    <property type="project" value="TreeGrafter"/>
</dbReference>
<dbReference type="AlphaFoldDB" id="A0A9N9RSS5"/>
<comment type="catalytic activity">
    <reaction evidence="22">
        <text>1-(5Z,8Z,11Z,14Z-eicosatetraenoyl)-sn-glycero-3-phosphate + (9Z)-octadecenoyl-CoA = 1-(5Z,8Z,11Z,14Z)-eicosatetraenoyl-2-(9Z)-octadecenoyl-sn-glycero-3-phosphate + CoA</text>
        <dbReference type="Rhea" id="RHEA:37455"/>
        <dbReference type="ChEBI" id="CHEBI:57287"/>
        <dbReference type="ChEBI" id="CHEBI:57387"/>
        <dbReference type="ChEBI" id="CHEBI:74938"/>
        <dbReference type="ChEBI" id="CHEBI:74941"/>
    </reaction>
    <physiologicalReaction direction="left-to-right" evidence="22">
        <dbReference type="Rhea" id="RHEA:37456"/>
    </physiologicalReaction>
</comment>
<keyword evidence="6" id="KW-0963">Cytoplasm</keyword>
<accession>A0A9N9RSS5</accession>